<sequence length="164" mass="18496">MRDTQSVHGDLDLILPAEAAERFRFPPDIRHWGSETFVIPSEAFGIDPAFTFRQAPDIPPFFLPWLQDVTACGQPIPLCHLSALELLNRHGPLNEENRAWVALRHFLEAVLPQSPAWCFILSHASEGPYELESGDLSLVLHKIQRYGEEGTGQSFVVRFPPPPF</sequence>
<dbReference type="Proteomes" id="UP000552709">
    <property type="component" value="Unassembled WGS sequence"/>
</dbReference>
<comment type="caution">
    <text evidence="1">The sequence shown here is derived from an EMBL/GenBank/DDBJ whole genome shotgun (WGS) entry which is preliminary data.</text>
</comment>
<gene>
    <name evidence="1" type="ORF">HNQ08_003639</name>
</gene>
<proteinExistence type="predicted"/>
<name>A0A7W8JZA3_9DEIO</name>
<reference evidence="1 2" key="1">
    <citation type="submission" date="2020-08" db="EMBL/GenBank/DDBJ databases">
        <title>Genomic Encyclopedia of Type Strains, Phase IV (KMG-IV): sequencing the most valuable type-strain genomes for metagenomic binning, comparative biology and taxonomic classification.</title>
        <authorList>
            <person name="Goeker M."/>
        </authorList>
    </citation>
    <scope>NUCLEOTIDE SEQUENCE [LARGE SCALE GENOMIC DNA]</scope>
    <source>
        <strain evidence="1 2">DSM 27939</strain>
    </source>
</reference>
<organism evidence="1 2">
    <name type="scientific">Deinococcus humi</name>
    <dbReference type="NCBI Taxonomy" id="662880"/>
    <lineage>
        <taxon>Bacteria</taxon>
        <taxon>Thermotogati</taxon>
        <taxon>Deinococcota</taxon>
        <taxon>Deinococci</taxon>
        <taxon>Deinococcales</taxon>
        <taxon>Deinococcaceae</taxon>
        <taxon>Deinococcus</taxon>
    </lineage>
</organism>
<dbReference type="AlphaFoldDB" id="A0A7W8JZA3"/>
<keyword evidence="2" id="KW-1185">Reference proteome</keyword>
<evidence type="ECO:0000313" key="2">
    <source>
        <dbReference type="Proteomes" id="UP000552709"/>
    </source>
</evidence>
<evidence type="ECO:0000313" key="1">
    <source>
        <dbReference type="EMBL" id="MBB5364526.1"/>
    </source>
</evidence>
<dbReference type="EMBL" id="JACHFL010000011">
    <property type="protein sequence ID" value="MBB5364526.1"/>
    <property type="molecule type" value="Genomic_DNA"/>
</dbReference>
<protein>
    <submittedName>
        <fullName evidence="1">Uncharacterized protein</fullName>
    </submittedName>
</protein>
<accession>A0A7W8JZA3</accession>